<evidence type="ECO:0000256" key="1">
    <source>
        <dbReference type="ARBA" id="ARBA00007613"/>
    </source>
</evidence>
<dbReference type="Proteomes" id="UP001168540">
    <property type="component" value="Unassembled WGS sequence"/>
</dbReference>
<dbReference type="SUPFAM" id="SSF56954">
    <property type="entry name" value="Outer membrane efflux proteins (OEP)"/>
    <property type="match status" value="1"/>
</dbReference>
<dbReference type="NCBIfam" id="TIGR01845">
    <property type="entry name" value="outer_NodT"/>
    <property type="match status" value="1"/>
</dbReference>
<dbReference type="EMBL" id="JAUEDK010000002">
    <property type="protein sequence ID" value="MDN0073631.1"/>
    <property type="molecule type" value="Genomic_DNA"/>
</dbReference>
<protein>
    <submittedName>
        <fullName evidence="3">Efflux transporter outer membrane subunit</fullName>
    </submittedName>
</protein>
<dbReference type="InterPro" id="IPR003423">
    <property type="entry name" value="OMP_efflux"/>
</dbReference>
<keyword evidence="2" id="KW-0812">Transmembrane</keyword>
<comment type="subcellular location">
    <subcellularLocation>
        <location evidence="2">Cell membrane</location>
        <topology evidence="2">Lipid-anchor</topology>
    </subcellularLocation>
</comment>
<comment type="similarity">
    <text evidence="1 2">Belongs to the outer membrane factor (OMF) (TC 1.B.17) family.</text>
</comment>
<dbReference type="InterPro" id="IPR010131">
    <property type="entry name" value="MdtP/NodT-like"/>
</dbReference>
<evidence type="ECO:0000313" key="4">
    <source>
        <dbReference type="Proteomes" id="UP001168540"/>
    </source>
</evidence>
<evidence type="ECO:0000313" key="3">
    <source>
        <dbReference type="EMBL" id="MDN0073631.1"/>
    </source>
</evidence>
<keyword evidence="2" id="KW-1134">Transmembrane beta strand</keyword>
<dbReference type="RefSeq" id="WP_289828160.1">
    <property type="nucleotide sequence ID" value="NZ_JAUEDK010000002.1"/>
</dbReference>
<keyword evidence="4" id="KW-1185">Reference proteome</keyword>
<proteinExistence type="inferred from homology"/>
<reference evidence="3" key="1">
    <citation type="submission" date="2023-06" db="EMBL/GenBank/DDBJ databases">
        <authorList>
            <person name="Zhang S."/>
        </authorList>
    </citation>
    <scope>NUCLEOTIDE SEQUENCE</scope>
    <source>
        <strain evidence="3">SG2303</strain>
    </source>
</reference>
<evidence type="ECO:0000256" key="2">
    <source>
        <dbReference type="RuleBase" id="RU362097"/>
    </source>
</evidence>
<name>A0ABT7XIN8_9NEIS</name>
<dbReference type="PANTHER" id="PTHR30203:SF33">
    <property type="entry name" value="BLR4455 PROTEIN"/>
    <property type="match status" value="1"/>
</dbReference>
<accession>A0ABT7XIN8</accession>
<dbReference type="Pfam" id="PF02321">
    <property type="entry name" value="OEP"/>
    <property type="match status" value="2"/>
</dbReference>
<keyword evidence="2" id="KW-0472">Membrane</keyword>
<comment type="caution">
    <text evidence="3">The sequence shown here is derived from an EMBL/GenBank/DDBJ whole genome shotgun (WGS) entry which is preliminary data.</text>
</comment>
<organism evidence="3 4">
    <name type="scientific">Crenobacter oryzisoli</name>
    <dbReference type="NCBI Taxonomy" id="3056844"/>
    <lineage>
        <taxon>Bacteria</taxon>
        <taxon>Pseudomonadati</taxon>
        <taxon>Pseudomonadota</taxon>
        <taxon>Betaproteobacteria</taxon>
        <taxon>Neisseriales</taxon>
        <taxon>Neisseriaceae</taxon>
        <taxon>Crenobacter</taxon>
    </lineage>
</organism>
<gene>
    <name evidence="3" type="ORF">QU481_01820</name>
</gene>
<keyword evidence="2" id="KW-0449">Lipoprotein</keyword>
<keyword evidence="2" id="KW-0564">Palmitate</keyword>
<dbReference type="Gene3D" id="2.20.200.10">
    <property type="entry name" value="Outer membrane efflux proteins (OEP)"/>
    <property type="match status" value="1"/>
</dbReference>
<dbReference type="Gene3D" id="1.20.1600.10">
    <property type="entry name" value="Outer membrane efflux proteins (OEP)"/>
    <property type="match status" value="1"/>
</dbReference>
<sequence length="517" mass="55112">MVDDLRHVILRACWPRSPGVINLTALMLIVSMLTGCAVGPDYHPPAPPAGDRFTSAPMPSETAVSPGDAGAAQHFVLGQDIPGEWWSLFHCAPLNALMRDALANSPNLAAAWAALRQAKEDVNAEVGNALYPHVDANLGVSRSKAAGLAFGQEDLSPLTLYNASVSVSYSFDLFGGARRELEALRAQVDYQRFQLEAVYLALTANLVTASVREASLRAQIEATEQVASYQQAQLDLVMRQFELGGASRPAVLAQRSLLAQTRASLPALRQSLDQVRHQMAVLAGKPPSDASLPQFKLSDFSLPRTLPVSLPSTLVRQRPDILAADALLHQASAKVGVATAAMYPQLTLTGSYGGEALTPAGVFKPASSIWSLGTNLLQPLFHGGQLSAQKRAAVAAYDQAAAQYRETVLLAFQNVADTLRALDADAHALTAQSDAWLSARDTLALSQQQYRLGALSYLALLDAQRQYQQSTVNLVQAQAARYADTAALFQALGGGWWTAPQSPEAKAGKPEAPMGSP</sequence>
<dbReference type="PANTHER" id="PTHR30203">
    <property type="entry name" value="OUTER MEMBRANE CATION EFFLUX PROTEIN"/>
    <property type="match status" value="1"/>
</dbReference>